<dbReference type="AlphaFoldDB" id="A0A9D4MRQ3"/>
<evidence type="ECO:0000313" key="2">
    <source>
        <dbReference type="Proteomes" id="UP000828390"/>
    </source>
</evidence>
<dbReference type="EMBL" id="JAIWYP010000001">
    <property type="protein sequence ID" value="KAH3881273.1"/>
    <property type="molecule type" value="Genomic_DNA"/>
</dbReference>
<protein>
    <submittedName>
        <fullName evidence="1">Uncharacterized protein</fullName>
    </submittedName>
</protein>
<comment type="caution">
    <text evidence="1">The sequence shown here is derived from an EMBL/GenBank/DDBJ whole genome shotgun (WGS) entry which is preliminary data.</text>
</comment>
<reference evidence="1" key="1">
    <citation type="journal article" date="2019" name="bioRxiv">
        <title>The Genome of the Zebra Mussel, Dreissena polymorpha: A Resource for Invasive Species Research.</title>
        <authorList>
            <person name="McCartney M.A."/>
            <person name="Auch B."/>
            <person name="Kono T."/>
            <person name="Mallez S."/>
            <person name="Zhang Y."/>
            <person name="Obille A."/>
            <person name="Becker A."/>
            <person name="Abrahante J.E."/>
            <person name="Garbe J."/>
            <person name="Badalamenti J.P."/>
            <person name="Herman A."/>
            <person name="Mangelson H."/>
            <person name="Liachko I."/>
            <person name="Sullivan S."/>
            <person name="Sone E.D."/>
            <person name="Koren S."/>
            <person name="Silverstein K.A.T."/>
            <person name="Beckman K.B."/>
            <person name="Gohl D.M."/>
        </authorList>
    </citation>
    <scope>NUCLEOTIDE SEQUENCE</scope>
    <source>
        <strain evidence="1">Duluth1</strain>
        <tissue evidence="1">Whole animal</tissue>
    </source>
</reference>
<sequence>MDGRYITLTPCATDMQDVEEDLFAPVATSTPCANTLATSSTPEKLKAIQTKALKTIQEQVHVLTSTIEGAHKQCLLPRADEEEDMYTTALQQ</sequence>
<organism evidence="1 2">
    <name type="scientific">Dreissena polymorpha</name>
    <name type="common">Zebra mussel</name>
    <name type="synonym">Mytilus polymorpha</name>
    <dbReference type="NCBI Taxonomy" id="45954"/>
    <lineage>
        <taxon>Eukaryota</taxon>
        <taxon>Metazoa</taxon>
        <taxon>Spiralia</taxon>
        <taxon>Lophotrochozoa</taxon>
        <taxon>Mollusca</taxon>
        <taxon>Bivalvia</taxon>
        <taxon>Autobranchia</taxon>
        <taxon>Heteroconchia</taxon>
        <taxon>Euheterodonta</taxon>
        <taxon>Imparidentia</taxon>
        <taxon>Neoheterodontei</taxon>
        <taxon>Myida</taxon>
        <taxon>Dreissenoidea</taxon>
        <taxon>Dreissenidae</taxon>
        <taxon>Dreissena</taxon>
    </lineage>
</organism>
<proteinExistence type="predicted"/>
<keyword evidence="2" id="KW-1185">Reference proteome</keyword>
<gene>
    <name evidence="1" type="ORF">DPMN_005198</name>
</gene>
<evidence type="ECO:0000313" key="1">
    <source>
        <dbReference type="EMBL" id="KAH3881273.1"/>
    </source>
</evidence>
<accession>A0A9D4MRQ3</accession>
<name>A0A9D4MRQ3_DREPO</name>
<dbReference type="Proteomes" id="UP000828390">
    <property type="component" value="Unassembled WGS sequence"/>
</dbReference>
<reference evidence="1" key="2">
    <citation type="submission" date="2020-11" db="EMBL/GenBank/DDBJ databases">
        <authorList>
            <person name="McCartney M.A."/>
            <person name="Auch B."/>
            <person name="Kono T."/>
            <person name="Mallez S."/>
            <person name="Becker A."/>
            <person name="Gohl D.M."/>
            <person name="Silverstein K.A.T."/>
            <person name="Koren S."/>
            <person name="Bechman K.B."/>
            <person name="Herman A."/>
            <person name="Abrahante J.E."/>
            <person name="Garbe J."/>
        </authorList>
    </citation>
    <scope>NUCLEOTIDE SEQUENCE</scope>
    <source>
        <strain evidence="1">Duluth1</strain>
        <tissue evidence="1">Whole animal</tissue>
    </source>
</reference>